<sequence>MDKCPGCSASVASDISLLCDGCDRSMHFSCVALPPDAAVTCDRARRISSHLKILCAECDNNFKLFKSHLGSTEGLFATKCRELIKEECADFIAEFKMLRSEVNVLKDSNIDLVKLLTSNANNCCFSEKNPTSEKSAVISYASKVNTDKKIVVKPKNTAQSVSQTRSDLLKNVNMIDEKIAVTKVKSVSSGGLLISCQDEAGGKKFKELASVNLSKDYNIKEVEPLRPRIRIVGISSDISENVLLSYMEKQNPDLVKESSFCKLIRFWPTRSNANIFQADIEVDNLTYDLLLKSGHILIGLNPCSVYDSVSVPRCFNCNGFFHNSKQCKKDLSCPLCAGKHKVKDCTLGRNKSDVAGKQRCINCMSMRNPPENLNVNHAAWEYSLCESYKVALQHLKNNLFCDSFINKNLFL</sequence>
<dbReference type="InterPro" id="IPR011011">
    <property type="entry name" value="Znf_FYVE_PHD"/>
</dbReference>
<dbReference type="Proteomes" id="UP001168821">
    <property type="component" value="Unassembled WGS sequence"/>
</dbReference>
<reference evidence="1" key="1">
    <citation type="journal article" date="2023" name="G3 (Bethesda)">
        <title>Whole genome assemblies of Zophobas morio and Tenebrio molitor.</title>
        <authorList>
            <person name="Kaur S."/>
            <person name="Stinson S.A."/>
            <person name="diCenzo G.C."/>
        </authorList>
    </citation>
    <scope>NUCLEOTIDE SEQUENCE</scope>
    <source>
        <strain evidence="1">QUZm001</strain>
    </source>
</reference>
<dbReference type="EMBL" id="JALNTZ010000007">
    <property type="protein sequence ID" value="KAJ3646222.1"/>
    <property type="molecule type" value="Genomic_DNA"/>
</dbReference>
<gene>
    <name evidence="1" type="ORF">Zmor_023817</name>
</gene>
<dbReference type="AlphaFoldDB" id="A0AA38M8B8"/>
<keyword evidence="2" id="KW-1185">Reference proteome</keyword>
<dbReference type="SUPFAM" id="SSF57903">
    <property type="entry name" value="FYVE/PHD zinc finger"/>
    <property type="match status" value="1"/>
</dbReference>
<organism evidence="1 2">
    <name type="scientific">Zophobas morio</name>
    <dbReference type="NCBI Taxonomy" id="2755281"/>
    <lineage>
        <taxon>Eukaryota</taxon>
        <taxon>Metazoa</taxon>
        <taxon>Ecdysozoa</taxon>
        <taxon>Arthropoda</taxon>
        <taxon>Hexapoda</taxon>
        <taxon>Insecta</taxon>
        <taxon>Pterygota</taxon>
        <taxon>Neoptera</taxon>
        <taxon>Endopterygota</taxon>
        <taxon>Coleoptera</taxon>
        <taxon>Polyphaga</taxon>
        <taxon>Cucujiformia</taxon>
        <taxon>Tenebrionidae</taxon>
        <taxon>Zophobas</taxon>
    </lineage>
</organism>
<comment type="caution">
    <text evidence="1">The sequence shown here is derived from an EMBL/GenBank/DDBJ whole genome shotgun (WGS) entry which is preliminary data.</text>
</comment>
<evidence type="ECO:0000313" key="1">
    <source>
        <dbReference type="EMBL" id="KAJ3646222.1"/>
    </source>
</evidence>
<evidence type="ECO:0000313" key="2">
    <source>
        <dbReference type="Proteomes" id="UP001168821"/>
    </source>
</evidence>
<accession>A0AA38M8B8</accession>
<evidence type="ECO:0008006" key="3">
    <source>
        <dbReference type="Google" id="ProtNLM"/>
    </source>
</evidence>
<proteinExistence type="predicted"/>
<name>A0AA38M8B8_9CUCU</name>
<protein>
    <recommendedName>
        <fullName evidence="3">Zinc finger PHD-type domain-containing protein</fullName>
    </recommendedName>
</protein>